<keyword evidence="1" id="KW-0614">Plasmid</keyword>
<proteinExistence type="predicted"/>
<reference evidence="1" key="1">
    <citation type="submission" date="2024-06" db="EMBL/GenBank/DDBJ databases">
        <title>Multiomics insights into the TNT degradation mechanism by Pantoea sp. BJ2 isolated from an ammunition destruction site.</title>
        <authorList>
            <person name="Luo J."/>
        </authorList>
    </citation>
    <scope>NUCLEOTIDE SEQUENCE</scope>
    <source>
        <strain evidence="1">BJ2</strain>
        <plasmid evidence="1">plasmindC</plasmid>
    </source>
</reference>
<geneLocation type="plasmid" evidence="1">
    <name>plasmindC</name>
</geneLocation>
<sequence length="73" mass="8230">MTKAEFTAFIKSEKQQGGVRFAVALNTTGEGFMYWTKGNGVRVSQKLCGVKGKLPTVTTKKLIRQYRSWLKQT</sequence>
<accession>A0AAU7U459</accession>
<name>A0AAU7U459_9GAMM</name>
<organism evidence="1">
    <name type="scientific">Pantoea sp. BJ2</name>
    <dbReference type="NCBI Taxonomy" id="3141322"/>
    <lineage>
        <taxon>Bacteria</taxon>
        <taxon>Pseudomonadati</taxon>
        <taxon>Pseudomonadota</taxon>
        <taxon>Gammaproteobacteria</taxon>
        <taxon>Enterobacterales</taxon>
        <taxon>Erwiniaceae</taxon>
        <taxon>Pantoea</taxon>
    </lineage>
</organism>
<protein>
    <submittedName>
        <fullName evidence="1">Uncharacterized protein</fullName>
    </submittedName>
</protein>
<dbReference type="EMBL" id="CP158295">
    <property type="protein sequence ID" value="XBV47753.1"/>
    <property type="molecule type" value="Genomic_DNA"/>
</dbReference>
<gene>
    <name evidence="1" type="ORF">AAF463_25305</name>
</gene>
<evidence type="ECO:0000313" key="1">
    <source>
        <dbReference type="EMBL" id="XBV47753.1"/>
    </source>
</evidence>
<dbReference type="AlphaFoldDB" id="A0AAU7U459"/>
<dbReference type="RefSeq" id="WP_350262806.1">
    <property type="nucleotide sequence ID" value="NZ_CP158295.1"/>
</dbReference>